<organism evidence="1 2">
    <name type="scientific">Flavipsychrobacter stenotrophus</name>
    <dbReference type="NCBI Taxonomy" id="2077091"/>
    <lineage>
        <taxon>Bacteria</taxon>
        <taxon>Pseudomonadati</taxon>
        <taxon>Bacteroidota</taxon>
        <taxon>Chitinophagia</taxon>
        <taxon>Chitinophagales</taxon>
        <taxon>Chitinophagaceae</taxon>
        <taxon>Flavipsychrobacter</taxon>
    </lineage>
</organism>
<dbReference type="EMBL" id="PPSL01000006">
    <property type="protein sequence ID" value="PQJ09292.1"/>
    <property type="molecule type" value="Genomic_DNA"/>
</dbReference>
<dbReference type="AlphaFoldDB" id="A0A2S7SQW8"/>
<accession>A0A2S7SQW8</accession>
<keyword evidence="2" id="KW-1185">Reference proteome</keyword>
<evidence type="ECO:0000313" key="1">
    <source>
        <dbReference type="EMBL" id="PQJ09292.1"/>
    </source>
</evidence>
<comment type="caution">
    <text evidence="1">The sequence shown here is derived from an EMBL/GenBank/DDBJ whole genome shotgun (WGS) entry which is preliminary data.</text>
</comment>
<reference evidence="1 2" key="1">
    <citation type="submission" date="2018-01" db="EMBL/GenBank/DDBJ databases">
        <title>A novel member of the phylum Bacteroidetes isolated from glacier ice.</title>
        <authorList>
            <person name="Liu Q."/>
            <person name="Xin Y.-H."/>
        </authorList>
    </citation>
    <scope>NUCLEOTIDE SEQUENCE [LARGE SCALE GENOMIC DNA]</scope>
    <source>
        <strain evidence="1 2">RB1R16</strain>
    </source>
</reference>
<sequence>MTMKVGANKEYQYTLMYYGDSAFRRTSTVSELFIHDSHDPTRPTKENHNLLFTPKEDTILINAFERHFIGKLDKELEMGHTKEIK</sequence>
<gene>
    <name evidence="1" type="ORF">CJD36_018765</name>
</gene>
<name>A0A2S7SQW8_9BACT</name>
<evidence type="ECO:0000313" key="2">
    <source>
        <dbReference type="Proteomes" id="UP000239872"/>
    </source>
</evidence>
<proteinExistence type="predicted"/>
<protein>
    <submittedName>
        <fullName evidence="1">Uncharacterized protein</fullName>
    </submittedName>
</protein>
<dbReference type="Proteomes" id="UP000239872">
    <property type="component" value="Unassembled WGS sequence"/>
</dbReference>